<sequence>MTPNIVVNAPYLVERQRRGWSTLFALYREMPSGWTVIGGQMAQLHAWERGVAPARTTEDIDAGLGYREVPEIGVTASRFLQDAGYRPVLTNPDGPQVRWRRDDTEIDLLIPVNAGRSKHDVLGRRLLEGHGIQQALDRSEAITLRMVDGEEGMVLRPTLYSSLVAKCAALSNTSDSEWDRHVDDILFLAQMLDRKEVEVGQIRPRDRQHFLRAKNRLESQLRAGSLHDPDAVRRISALAEGAVP</sequence>
<dbReference type="EMBL" id="MODZ01000006">
    <property type="protein sequence ID" value="OIJ35836.1"/>
    <property type="molecule type" value="Genomic_DNA"/>
</dbReference>
<comment type="caution">
    <text evidence="1">The sequence shown here is derived from an EMBL/GenBank/DDBJ whole genome shotgun (WGS) entry which is preliminary data.</text>
</comment>
<dbReference type="RefSeq" id="WP_061225411.1">
    <property type="nucleotide sequence ID" value="NZ_JAQDNX010000007.1"/>
</dbReference>
<dbReference type="STRING" id="37923.BK826_05590"/>
<gene>
    <name evidence="1" type="ORF">BK826_05590</name>
</gene>
<organism evidence="1 2">
    <name type="scientific">Rothia kristinae</name>
    <dbReference type="NCBI Taxonomy" id="37923"/>
    <lineage>
        <taxon>Bacteria</taxon>
        <taxon>Bacillati</taxon>
        <taxon>Actinomycetota</taxon>
        <taxon>Actinomycetes</taxon>
        <taxon>Micrococcales</taxon>
        <taxon>Micrococcaceae</taxon>
        <taxon>Rothia</taxon>
    </lineage>
</organism>
<dbReference type="OrthoDB" id="5175769at2"/>
<name>A0A1S2MZM9_9MICC</name>
<accession>A0A1S2MZM9</accession>
<dbReference type="AlphaFoldDB" id="A0A1S2MZM9"/>
<protein>
    <submittedName>
        <fullName evidence="1">Uncharacterized protein</fullName>
    </submittedName>
</protein>
<evidence type="ECO:0000313" key="1">
    <source>
        <dbReference type="EMBL" id="OIJ35836.1"/>
    </source>
</evidence>
<reference evidence="1 2" key="1">
    <citation type="submission" date="2016-10" db="EMBL/GenBank/DDBJ databases">
        <title>Draft genome sequence of strain LCT isolated from the Shenzhou X spacecraft of China.</title>
        <authorList>
            <person name="Huang B."/>
        </authorList>
    </citation>
    <scope>NUCLEOTIDE SEQUENCE [LARGE SCALE GENOMIC DNA]</scope>
    <source>
        <strain evidence="1 2">LCT-H5</strain>
    </source>
</reference>
<dbReference type="Proteomes" id="UP000179540">
    <property type="component" value="Unassembled WGS sequence"/>
</dbReference>
<evidence type="ECO:0000313" key="2">
    <source>
        <dbReference type="Proteomes" id="UP000179540"/>
    </source>
</evidence>
<proteinExistence type="predicted"/>